<protein>
    <recommendedName>
        <fullName evidence="1">Helicase Helix-turn-helix domain-containing protein</fullName>
    </recommendedName>
</protein>
<evidence type="ECO:0000313" key="2">
    <source>
        <dbReference type="EMBL" id="MBP2020460.1"/>
    </source>
</evidence>
<dbReference type="SUPFAM" id="SSF48371">
    <property type="entry name" value="ARM repeat"/>
    <property type="match status" value="1"/>
</dbReference>
<dbReference type="Pfam" id="PF13646">
    <property type="entry name" value="HEAT_2"/>
    <property type="match status" value="1"/>
</dbReference>
<keyword evidence="3" id="KW-1185">Reference proteome</keyword>
<name>A0ABS4JZN8_9CLOT</name>
<dbReference type="EMBL" id="JAGGLL010000001">
    <property type="protein sequence ID" value="MBP2020460.1"/>
    <property type="molecule type" value="Genomic_DNA"/>
</dbReference>
<dbReference type="InterPro" id="IPR011989">
    <property type="entry name" value="ARM-like"/>
</dbReference>
<sequence length="226" mass="25945">MSSGLVKYNWDFIENYSEEEITYFLHLEGKSLEAISKIRNLDKGTIQKHIINAKIKYRYLVKSSSIDELFKSLAQADKSERVYVLNSLDRVNREKLKDFIKRNFMDLTLKNKESAIWIIGELRIEECVDILIKGTVNNHVNIRRLSVSALGKLAHEKGEIALIRALSDENSQVVSYAIKSLQKLKSKRAVQRIKEILSISDKPYIKKACEEFLTALEHGETLGEGE</sequence>
<accession>A0ABS4JZN8</accession>
<dbReference type="Gene3D" id="1.25.10.10">
    <property type="entry name" value="Leucine-rich Repeat Variant"/>
    <property type="match status" value="1"/>
</dbReference>
<dbReference type="Proteomes" id="UP001519308">
    <property type="component" value="Unassembled WGS sequence"/>
</dbReference>
<gene>
    <name evidence="2" type="ORF">J2Z44_000241</name>
</gene>
<comment type="caution">
    <text evidence="2">The sequence shown here is derived from an EMBL/GenBank/DDBJ whole genome shotgun (WGS) entry which is preliminary data.</text>
</comment>
<dbReference type="Pfam" id="PF14493">
    <property type="entry name" value="HTH_40"/>
    <property type="match status" value="1"/>
</dbReference>
<dbReference type="RefSeq" id="WP_021284643.1">
    <property type="nucleotide sequence ID" value="NZ_JAGGLL010000001.1"/>
</dbReference>
<evidence type="ECO:0000259" key="1">
    <source>
        <dbReference type="Pfam" id="PF14493"/>
    </source>
</evidence>
<feature type="domain" description="Helicase Helix-turn-helix" evidence="1">
    <location>
        <begin position="19"/>
        <end position="69"/>
    </location>
</feature>
<dbReference type="InterPro" id="IPR029491">
    <property type="entry name" value="Helicase_HTH"/>
</dbReference>
<proteinExistence type="predicted"/>
<reference evidence="2 3" key="1">
    <citation type="submission" date="2021-03" db="EMBL/GenBank/DDBJ databases">
        <title>Genomic Encyclopedia of Type Strains, Phase IV (KMG-IV): sequencing the most valuable type-strain genomes for metagenomic binning, comparative biology and taxonomic classification.</title>
        <authorList>
            <person name="Goeker M."/>
        </authorList>
    </citation>
    <scope>NUCLEOTIDE SEQUENCE [LARGE SCALE GENOMIC DNA]</scope>
    <source>
        <strain evidence="2 3">DSM 28650</strain>
    </source>
</reference>
<organism evidence="2 3">
    <name type="scientific">Clostridium punense</name>
    <dbReference type="NCBI Taxonomy" id="1054297"/>
    <lineage>
        <taxon>Bacteria</taxon>
        <taxon>Bacillati</taxon>
        <taxon>Bacillota</taxon>
        <taxon>Clostridia</taxon>
        <taxon>Eubacteriales</taxon>
        <taxon>Clostridiaceae</taxon>
        <taxon>Clostridium</taxon>
    </lineage>
</organism>
<dbReference type="InterPro" id="IPR016024">
    <property type="entry name" value="ARM-type_fold"/>
</dbReference>
<evidence type="ECO:0000313" key="3">
    <source>
        <dbReference type="Proteomes" id="UP001519308"/>
    </source>
</evidence>